<evidence type="ECO:0000256" key="2">
    <source>
        <dbReference type="ARBA" id="ARBA00010913"/>
    </source>
</evidence>
<dbReference type="InterPro" id="IPR000184">
    <property type="entry name" value="Bac_surfAg_D15"/>
</dbReference>
<evidence type="ECO:0000256" key="4">
    <source>
        <dbReference type="ARBA" id="ARBA00022692"/>
    </source>
</evidence>
<dbReference type="Pfam" id="PF01103">
    <property type="entry name" value="Omp85"/>
    <property type="match status" value="1"/>
</dbReference>
<keyword evidence="7" id="KW-0472">Membrane</keyword>
<name>A0A8S1CJT6_9INSE</name>
<protein>
    <recommendedName>
        <fullName evidence="8">Bacterial surface antigen (D15) domain-containing protein</fullName>
    </recommendedName>
</protein>
<keyword evidence="3" id="KW-1134">Transmembrane beta strand</keyword>
<dbReference type="PANTHER" id="PTHR12815">
    <property type="entry name" value="SORTING AND ASSEMBLY MACHINERY SAMM50 PROTEIN FAMILY MEMBER"/>
    <property type="match status" value="1"/>
</dbReference>
<reference evidence="9 10" key="1">
    <citation type="submission" date="2020-04" db="EMBL/GenBank/DDBJ databases">
        <authorList>
            <person name="Alioto T."/>
            <person name="Alioto T."/>
            <person name="Gomez Garrido J."/>
        </authorList>
    </citation>
    <scope>NUCLEOTIDE SEQUENCE [LARGE SCALE GENOMIC DNA]</scope>
</reference>
<dbReference type="Gene3D" id="2.40.160.50">
    <property type="entry name" value="membrane protein fhac: a member of the omp85/tpsb transporter family"/>
    <property type="match status" value="1"/>
</dbReference>
<evidence type="ECO:0000313" key="9">
    <source>
        <dbReference type="EMBL" id="CAB3368541.1"/>
    </source>
</evidence>
<comment type="subcellular location">
    <subcellularLocation>
        <location evidence="1">Mitochondrion outer membrane</location>
        <topology evidence="1">Multi-pass membrane protein</topology>
    </subcellularLocation>
</comment>
<keyword evidence="5" id="KW-1000">Mitochondrion outer membrane</keyword>
<evidence type="ECO:0000256" key="3">
    <source>
        <dbReference type="ARBA" id="ARBA00022452"/>
    </source>
</evidence>
<comment type="similarity">
    <text evidence="2">Belongs to the SAM50/omp85 family.</text>
</comment>
<feature type="domain" description="Bacterial surface antigen (D15)" evidence="8">
    <location>
        <begin position="124"/>
        <end position="444"/>
    </location>
</feature>
<evidence type="ECO:0000259" key="8">
    <source>
        <dbReference type="Pfam" id="PF01103"/>
    </source>
</evidence>
<evidence type="ECO:0000256" key="6">
    <source>
        <dbReference type="ARBA" id="ARBA00023128"/>
    </source>
</evidence>
<dbReference type="OrthoDB" id="1724197at2759"/>
<keyword evidence="6" id="KW-0496">Mitochondrion</keyword>
<comment type="caution">
    <text evidence="9">The sequence shown here is derived from an EMBL/GenBank/DDBJ whole genome shotgun (WGS) entry which is preliminary data.</text>
</comment>
<dbReference type="GO" id="GO:0045040">
    <property type="term" value="P:protein insertion into mitochondrial outer membrane"/>
    <property type="evidence" value="ECO:0007669"/>
    <property type="project" value="TreeGrafter"/>
</dbReference>
<dbReference type="AlphaFoldDB" id="A0A8S1CJT6"/>
<organism evidence="9 10">
    <name type="scientific">Cloeon dipterum</name>
    <dbReference type="NCBI Taxonomy" id="197152"/>
    <lineage>
        <taxon>Eukaryota</taxon>
        <taxon>Metazoa</taxon>
        <taxon>Ecdysozoa</taxon>
        <taxon>Arthropoda</taxon>
        <taxon>Hexapoda</taxon>
        <taxon>Insecta</taxon>
        <taxon>Pterygota</taxon>
        <taxon>Palaeoptera</taxon>
        <taxon>Ephemeroptera</taxon>
        <taxon>Pisciforma</taxon>
        <taxon>Baetidae</taxon>
        <taxon>Cloeon</taxon>
    </lineage>
</organism>
<dbReference type="GO" id="GO:0033108">
    <property type="term" value="P:mitochondrial respiratory chain complex assembly"/>
    <property type="evidence" value="ECO:0007669"/>
    <property type="project" value="TreeGrafter"/>
</dbReference>
<evidence type="ECO:0000313" key="10">
    <source>
        <dbReference type="Proteomes" id="UP000494165"/>
    </source>
</evidence>
<proteinExistence type="inferred from homology"/>
<evidence type="ECO:0000256" key="1">
    <source>
        <dbReference type="ARBA" id="ARBA00004374"/>
    </source>
</evidence>
<dbReference type="PANTHER" id="PTHR12815:SF18">
    <property type="entry name" value="SORTING AND ASSEMBLY MACHINERY COMPONENT 50 HOMOLOG"/>
    <property type="match status" value="1"/>
</dbReference>
<accession>A0A8S1CJT6</accession>
<evidence type="ECO:0000256" key="7">
    <source>
        <dbReference type="ARBA" id="ARBA00023136"/>
    </source>
</evidence>
<dbReference type="GO" id="GO:0005741">
    <property type="term" value="C:mitochondrial outer membrane"/>
    <property type="evidence" value="ECO:0007669"/>
    <property type="project" value="UniProtKB-SubCell"/>
</dbReference>
<evidence type="ECO:0000256" key="5">
    <source>
        <dbReference type="ARBA" id="ARBA00022787"/>
    </source>
</evidence>
<dbReference type="InterPro" id="IPR039910">
    <property type="entry name" value="D15-like"/>
</dbReference>
<dbReference type="EMBL" id="CADEPI010000038">
    <property type="protein sequence ID" value="CAB3368541.1"/>
    <property type="molecule type" value="Genomic_DNA"/>
</dbReference>
<dbReference type="FunFam" id="2.40.160.50:FF:000002">
    <property type="entry name" value="sorting and assembly machinery component 50 homolog"/>
    <property type="match status" value="1"/>
</dbReference>
<sequence length="445" mass="49282">MVRVPVEQAPVLDFKKDVRVDRVNVTGLKRTKDDFIKPIVRELFHATNFGDVLVKADKVHRRLENLECFKNIEIFVDTSKGPKASPDGIEVTFDVTEMNWLLGSVNAMAGSEEAALVVGGRAPNILGRGEKVQLEYTHSNTHNTNMALSVSKPLVNMKSNAKIKSSIYQSNASFGASGFNEQDRAANIAFEFNSAPNVHHTVLWEAVWRYLDSTTRTVPMSVREQNGHSMKSSLIHSITMDRRNKPVFPSSGTLIDITTEFAGLGGDVGFVKNEIKMQANVSLFKDFVLQGTLQKGLLSEYSDNKTSHICDRFFLGGATSVRGFEFRGLGPHEDNISLGSELYWAAGLHLYAPLPFKVFERNFGDFFRTHLFVNAGNLGKFDSGMDYRDFFKQMVASARMSCGAGLAVRIGNSARFEINYCVPVSVQQGDRPIKGCQLGVGISFL</sequence>
<dbReference type="Proteomes" id="UP000494165">
    <property type="component" value="Unassembled WGS sequence"/>
</dbReference>
<keyword evidence="10" id="KW-1185">Reference proteome</keyword>
<gene>
    <name evidence="9" type="ORF">CLODIP_2_CD07238</name>
</gene>
<keyword evidence="4" id="KW-0812">Transmembrane</keyword>